<dbReference type="RefSeq" id="WP_105358398.1">
    <property type="nucleotide sequence ID" value="NZ_PUIB01000025.1"/>
</dbReference>
<evidence type="ECO:0000313" key="1">
    <source>
        <dbReference type="EMBL" id="PQO28115.1"/>
    </source>
</evidence>
<evidence type="ECO:0000313" key="2">
    <source>
        <dbReference type="Proteomes" id="UP000239388"/>
    </source>
</evidence>
<protein>
    <submittedName>
        <fullName evidence="1">Uncharacterized protein</fullName>
    </submittedName>
</protein>
<sequence length="160" mass="18214">MTTTQEQAIPGFMFHAGDLPFTPIDFLCPVCRERLVPTPSGFYACFDPDHTKLLSKGQARLIAIKLFREEALAQVTAWQARQMTENRPDASDDPGTPGVVRTSIRGVYQIAGDQRLFRVTKKEELAEMKAKRKRSLVMLRTIRPKEFLRLLRRGSFFAAK</sequence>
<accession>A0A2S8F7I7</accession>
<proteinExistence type="predicted"/>
<organism evidence="1 2">
    <name type="scientific">Blastopirellula marina</name>
    <dbReference type="NCBI Taxonomy" id="124"/>
    <lineage>
        <taxon>Bacteria</taxon>
        <taxon>Pseudomonadati</taxon>
        <taxon>Planctomycetota</taxon>
        <taxon>Planctomycetia</taxon>
        <taxon>Pirellulales</taxon>
        <taxon>Pirellulaceae</taxon>
        <taxon>Blastopirellula</taxon>
    </lineage>
</organism>
<dbReference type="EMBL" id="PUIB01000025">
    <property type="protein sequence ID" value="PQO28115.1"/>
    <property type="molecule type" value="Genomic_DNA"/>
</dbReference>
<reference evidence="1 2" key="1">
    <citation type="submission" date="2018-02" db="EMBL/GenBank/DDBJ databases">
        <title>Comparative genomes isolates from brazilian mangrove.</title>
        <authorList>
            <person name="Araujo J.E."/>
            <person name="Taketani R.G."/>
            <person name="Silva M.C.P."/>
            <person name="Loureco M.V."/>
            <person name="Andreote F.D."/>
        </authorList>
    </citation>
    <scope>NUCLEOTIDE SEQUENCE [LARGE SCALE GENOMIC DNA]</scope>
    <source>
        <strain evidence="1 2">NAP PRIS-MGV</strain>
    </source>
</reference>
<gene>
    <name evidence="1" type="ORF">C5Y98_24725</name>
</gene>
<dbReference type="Proteomes" id="UP000239388">
    <property type="component" value="Unassembled WGS sequence"/>
</dbReference>
<comment type="caution">
    <text evidence="1">The sequence shown here is derived from an EMBL/GenBank/DDBJ whole genome shotgun (WGS) entry which is preliminary data.</text>
</comment>
<dbReference type="AlphaFoldDB" id="A0A2S8F7I7"/>
<name>A0A2S8F7I7_9BACT</name>